<dbReference type="Proteomes" id="UP001243989">
    <property type="component" value="Unassembled WGS sequence"/>
</dbReference>
<name>A0AAI9ZLX1_9PEZI</name>
<reference evidence="1" key="1">
    <citation type="submission" date="2021-06" db="EMBL/GenBank/DDBJ databases">
        <title>Comparative genomics, transcriptomics and evolutionary studies reveal genomic signatures of adaptation to plant cell wall in hemibiotrophic fungi.</title>
        <authorList>
            <consortium name="DOE Joint Genome Institute"/>
            <person name="Baroncelli R."/>
            <person name="Diaz J.F."/>
            <person name="Benocci T."/>
            <person name="Peng M."/>
            <person name="Battaglia E."/>
            <person name="Haridas S."/>
            <person name="Andreopoulos W."/>
            <person name="Labutti K."/>
            <person name="Pangilinan J."/>
            <person name="Floch G.L."/>
            <person name="Makela M.R."/>
            <person name="Henrissat B."/>
            <person name="Grigoriev I.V."/>
            <person name="Crouch J.A."/>
            <person name="De Vries R.P."/>
            <person name="Sukno S.A."/>
            <person name="Thon M.R."/>
        </authorList>
    </citation>
    <scope>NUCLEOTIDE SEQUENCE</scope>
    <source>
        <strain evidence="1">CBS 102054</strain>
    </source>
</reference>
<dbReference type="GeneID" id="85475667"/>
<evidence type="ECO:0000313" key="2">
    <source>
        <dbReference type="Proteomes" id="UP001243989"/>
    </source>
</evidence>
<comment type="caution">
    <text evidence="1">The sequence shown here is derived from an EMBL/GenBank/DDBJ whole genome shotgun (WGS) entry which is preliminary data.</text>
</comment>
<evidence type="ECO:0000313" key="1">
    <source>
        <dbReference type="EMBL" id="KAK1634354.1"/>
    </source>
</evidence>
<organism evidence="1 2">
    <name type="scientific">Colletotrichum phormii</name>
    <dbReference type="NCBI Taxonomy" id="359342"/>
    <lineage>
        <taxon>Eukaryota</taxon>
        <taxon>Fungi</taxon>
        <taxon>Dikarya</taxon>
        <taxon>Ascomycota</taxon>
        <taxon>Pezizomycotina</taxon>
        <taxon>Sordariomycetes</taxon>
        <taxon>Hypocreomycetidae</taxon>
        <taxon>Glomerellales</taxon>
        <taxon>Glomerellaceae</taxon>
        <taxon>Colletotrichum</taxon>
        <taxon>Colletotrichum acutatum species complex</taxon>
    </lineage>
</organism>
<keyword evidence="2" id="KW-1185">Reference proteome</keyword>
<gene>
    <name evidence="1" type="ORF">BDP81DRAFT_432668</name>
</gene>
<dbReference type="EMBL" id="JAHMHQ010000015">
    <property type="protein sequence ID" value="KAK1634354.1"/>
    <property type="molecule type" value="Genomic_DNA"/>
</dbReference>
<protein>
    <submittedName>
        <fullName evidence="1">Uncharacterized protein</fullName>
    </submittedName>
</protein>
<accession>A0AAI9ZLX1</accession>
<proteinExistence type="predicted"/>
<dbReference type="AlphaFoldDB" id="A0AAI9ZLX1"/>
<dbReference type="RefSeq" id="XP_060442961.1">
    <property type="nucleotide sequence ID" value="XM_060590805.1"/>
</dbReference>
<sequence>MFSCHSFFLFGRILSIGLSLVWRDSVVGIANSGLVSFLIVIRSLGGSWYGGEDSGSGNRFVGAKDRNGWIL</sequence>